<keyword evidence="6" id="KW-1185">Reference proteome</keyword>
<evidence type="ECO:0000256" key="2">
    <source>
        <dbReference type="SAM" id="Phobius"/>
    </source>
</evidence>
<dbReference type="RefSeq" id="WP_188928952.1">
    <property type="nucleotide sequence ID" value="NZ_BMJC01000001.1"/>
</dbReference>
<dbReference type="Proteomes" id="UP000607559">
    <property type="component" value="Unassembled WGS sequence"/>
</dbReference>
<feature type="transmembrane region" description="Helical" evidence="2">
    <location>
        <begin position="152"/>
        <end position="171"/>
    </location>
</feature>
<dbReference type="AlphaFoldDB" id="A0A8J2XPG5"/>
<reference evidence="5" key="2">
    <citation type="submission" date="2020-09" db="EMBL/GenBank/DDBJ databases">
        <authorList>
            <person name="Sun Q."/>
            <person name="Zhou Y."/>
        </authorList>
    </citation>
    <scope>NUCLEOTIDE SEQUENCE</scope>
    <source>
        <strain evidence="5">CGMCC 1.15448</strain>
    </source>
</reference>
<keyword evidence="2" id="KW-0812">Transmembrane</keyword>
<feature type="chain" id="PRO_5035327488" description="Protein-glutamine gamma-glutamyltransferase-like C-terminal domain-containing protein" evidence="3">
    <location>
        <begin position="24"/>
        <end position="297"/>
    </location>
</feature>
<organism evidence="5 6">
    <name type="scientific">Puia dinghuensis</name>
    <dbReference type="NCBI Taxonomy" id="1792502"/>
    <lineage>
        <taxon>Bacteria</taxon>
        <taxon>Pseudomonadati</taxon>
        <taxon>Bacteroidota</taxon>
        <taxon>Chitinophagia</taxon>
        <taxon>Chitinophagales</taxon>
        <taxon>Chitinophagaceae</taxon>
        <taxon>Puia</taxon>
    </lineage>
</organism>
<keyword evidence="2" id="KW-0472">Membrane</keyword>
<evidence type="ECO:0000256" key="1">
    <source>
        <dbReference type="SAM" id="MobiDB-lite"/>
    </source>
</evidence>
<protein>
    <recommendedName>
        <fullName evidence="4">Protein-glutamine gamma-glutamyltransferase-like C-terminal domain-containing protein</fullName>
    </recommendedName>
</protein>
<evidence type="ECO:0000313" key="5">
    <source>
        <dbReference type="EMBL" id="GGA87980.1"/>
    </source>
</evidence>
<sequence length="297" mass="33801">MMMRRFFGMLFLFLPAGILSVSAQGGGKTGGTQQCLSTLAVGLVDGPDTVRSVDTTVNDTIIVGGDAPADVPVVTHIDTSYSASPEAGDSTASADQQPPVLRSLPDSTVHRWQRDPDYAYANDPAYWKIRRQEPSAFSLWLAQLLFSQGFRYTVLLLLGALLLYAIVRISMENNVSLFYRRRSKKGAAGDEFDESELEEDVDERIQHFLNTGDKRQATRYLYRKSLYMLRDRQLIRWHAESTNQEYLRQLKGTPPEAAFRFLTGAYEMVWYGEFVLSEATFRRLYEHFIQFYKTLEA</sequence>
<accession>A0A8J2XPG5</accession>
<comment type="caution">
    <text evidence="5">The sequence shown here is derived from an EMBL/GenBank/DDBJ whole genome shotgun (WGS) entry which is preliminary data.</text>
</comment>
<feature type="signal peptide" evidence="3">
    <location>
        <begin position="1"/>
        <end position="23"/>
    </location>
</feature>
<evidence type="ECO:0000256" key="3">
    <source>
        <dbReference type="SAM" id="SignalP"/>
    </source>
</evidence>
<keyword evidence="3" id="KW-0732">Signal</keyword>
<evidence type="ECO:0000313" key="6">
    <source>
        <dbReference type="Proteomes" id="UP000607559"/>
    </source>
</evidence>
<reference evidence="5" key="1">
    <citation type="journal article" date="2014" name="Int. J. Syst. Evol. Microbiol.">
        <title>Complete genome sequence of Corynebacterium casei LMG S-19264T (=DSM 44701T), isolated from a smear-ripened cheese.</title>
        <authorList>
            <consortium name="US DOE Joint Genome Institute (JGI-PGF)"/>
            <person name="Walter F."/>
            <person name="Albersmeier A."/>
            <person name="Kalinowski J."/>
            <person name="Ruckert C."/>
        </authorList>
    </citation>
    <scope>NUCLEOTIDE SEQUENCE</scope>
    <source>
        <strain evidence="5">CGMCC 1.15448</strain>
    </source>
</reference>
<feature type="region of interest" description="Disordered" evidence="1">
    <location>
        <begin position="81"/>
        <end position="106"/>
    </location>
</feature>
<dbReference type="InterPro" id="IPR025403">
    <property type="entry name" value="TgpA-like_C"/>
</dbReference>
<evidence type="ECO:0000259" key="4">
    <source>
        <dbReference type="Pfam" id="PF13559"/>
    </source>
</evidence>
<proteinExistence type="predicted"/>
<dbReference type="EMBL" id="BMJC01000001">
    <property type="protein sequence ID" value="GGA87980.1"/>
    <property type="molecule type" value="Genomic_DNA"/>
</dbReference>
<name>A0A8J2XPG5_9BACT</name>
<dbReference type="Pfam" id="PF13559">
    <property type="entry name" value="DUF4129"/>
    <property type="match status" value="1"/>
</dbReference>
<feature type="domain" description="Protein-glutamine gamma-glutamyltransferase-like C-terminal" evidence="4">
    <location>
        <begin position="221"/>
        <end position="286"/>
    </location>
</feature>
<gene>
    <name evidence="5" type="ORF">GCM10011511_08890</name>
</gene>
<keyword evidence="2" id="KW-1133">Transmembrane helix</keyword>